<dbReference type="GO" id="GO:0003957">
    <property type="term" value="F:NAD(P)+ transhydrogenase (Si-specific) activity"/>
    <property type="evidence" value="ECO:0007669"/>
    <property type="project" value="UniProtKB-EC"/>
</dbReference>
<comment type="cofactor">
    <cofactor evidence="1">
        <name>FAD</name>
        <dbReference type="ChEBI" id="CHEBI:57692"/>
    </cofactor>
</comment>
<dbReference type="InterPro" id="IPR023753">
    <property type="entry name" value="FAD/NAD-binding_dom"/>
</dbReference>
<evidence type="ECO:0000256" key="5">
    <source>
        <dbReference type="ARBA" id="ARBA00012772"/>
    </source>
</evidence>
<evidence type="ECO:0000256" key="8">
    <source>
        <dbReference type="ARBA" id="ARBA00022827"/>
    </source>
</evidence>
<dbReference type="PIRSF" id="PIRSF000350">
    <property type="entry name" value="Mercury_reductase_MerA"/>
    <property type="match status" value="1"/>
</dbReference>
<dbReference type="SUPFAM" id="SSF55424">
    <property type="entry name" value="FAD/NAD-linked reductases, dimerisation (C-terminal) domain"/>
    <property type="match status" value="1"/>
</dbReference>
<keyword evidence="11" id="KW-0520">NAD</keyword>
<evidence type="ECO:0000256" key="7">
    <source>
        <dbReference type="ARBA" id="ARBA00022630"/>
    </source>
</evidence>
<proteinExistence type="inferred from homology"/>
<evidence type="ECO:0000256" key="11">
    <source>
        <dbReference type="ARBA" id="ARBA00023027"/>
    </source>
</evidence>
<evidence type="ECO:0000256" key="4">
    <source>
        <dbReference type="ARBA" id="ARBA00007532"/>
    </source>
</evidence>
<dbReference type="PRINTS" id="PR00411">
    <property type="entry name" value="PNDRDTASEI"/>
</dbReference>
<dbReference type="PANTHER" id="PTHR22912">
    <property type="entry name" value="DISULFIDE OXIDOREDUCTASE"/>
    <property type="match status" value="1"/>
</dbReference>
<dbReference type="InterPro" id="IPR016156">
    <property type="entry name" value="FAD/NAD-linked_Rdtase_dimer_sf"/>
</dbReference>
<dbReference type="InterPro" id="IPR036188">
    <property type="entry name" value="FAD/NAD-bd_sf"/>
</dbReference>
<dbReference type="PANTHER" id="PTHR22912:SF93">
    <property type="entry name" value="SOLUBLE PYRIDINE NUCLEOTIDE TRANSHYDROGENASE"/>
    <property type="match status" value="1"/>
</dbReference>
<keyword evidence="6" id="KW-0963">Cytoplasm</keyword>
<dbReference type="SUPFAM" id="SSF51905">
    <property type="entry name" value="FAD/NAD(P)-binding domain"/>
    <property type="match status" value="1"/>
</dbReference>
<name>A0ABV9S3L3_9PSEU</name>
<keyword evidence="8" id="KW-0274">FAD</keyword>
<dbReference type="InterPro" id="IPR050151">
    <property type="entry name" value="Class-I_Pyr_Nuc-Dis_Oxidored"/>
</dbReference>
<dbReference type="InterPro" id="IPR004099">
    <property type="entry name" value="Pyr_nucl-diS_OxRdtase_dimer"/>
</dbReference>
<sequence>MADYDVLVLGSGPGGQKAAIAAAKLGASVALIERRNMIGGVCIQTGTIPSKTLREAVLYLTGMSQRELYGQSYRVKEDITIGDLTARTSHVVDREVDVIRSQLARNGVDVLPGLGRFLDRHTVQVSDGSGHERKVTAEKIVIATGTRPARPSTVDFDDHTIVDSDGILGLERIPRSMVVVGAGVIGVEYASMFAALGTKVTVIEQRTRMLEFCDTEVIEALKYQLRDLAVTFRFGETVTAVERYEKGTVAVLESGKKIPADTVMYSAGRQGMTEGLDLAAAGLTADKRGRITVDSAFRTEVDNIYAVGDVIGFPALAATSMEQGRLAAHHACGEPAHEMHALQPIGIYTIPEISFIGRTEDELTEQRVPFEVGVSRYRELARGQIIGDSYGVLKLLVSPEDRSLLGVHVFGTNATELVHIGQAVMGCGGTVDYLVDTVFNYPTLAESYKVAALDATNKMRQISMLTD</sequence>
<dbReference type="RefSeq" id="WP_378058220.1">
    <property type="nucleotide sequence ID" value="NZ_JBHSIS010000010.1"/>
</dbReference>
<feature type="domain" description="FAD/NAD(P)-binding" evidence="14">
    <location>
        <begin position="4"/>
        <end position="324"/>
    </location>
</feature>
<comment type="caution">
    <text evidence="15">The sequence shown here is derived from an EMBL/GenBank/DDBJ whole genome shotgun (WGS) entry which is preliminary data.</text>
</comment>
<evidence type="ECO:0000256" key="6">
    <source>
        <dbReference type="ARBA" id="ARBA00022490"/>
    </source>
</evidence>
<comment type="subcellular location">
    <subcellularLocation>
        <location evidence="3">Cytoplasm</location>
    </subcellularLocation>
</comment>
<evidence type="ECO:0000256" key="12">
    <source>
        <dbReference type="ARBA" id="ARBA00031183"/>
    </source>
</evidence>
<accession>A0ABV9S3L3</accession>
<evidence type="ECO:0000256" key="1">
    <source>
        <dbReference type="ARBA" id="ARBA00001974"/>
    </source>
</evidence>
<dbReference type="Gene3D" id="3.50.50.60">
    <property type="entry name" value="FAD/NAD(P)-binding domain"/>
    <property type="match status" value="2"/>
</dbReference>
<evidence type="ECO:0000259" key="13">
    <source>
        <dbReference type="Pfam" id="PF02852"/>
    </source>
</evidence>
<organism evidence="15 16">
    <name type="scientific">Actinophytocola glycyrrhizae</name>
    <dbReference type="NCBI Taxonomy" id="2044873"/>
    <lineage>
        <taxon>Bacteria</taxon>
        <taxon>Bacillati</taxon>
        <taxon>Actinomycetota</taxon>
        <taxon>Actinomycetes</taxon>
        <taxon>Pseudonocardiales</taxon>
        <taxon>Pseudonocardiaceae</taxon>
    </lineage>
</organism>
<protein>
    <recommendedName>
        <fullName evidence="5">NAD(P)(+) transhydrogenase (Si-specific)</fullName>
        <ecNumber evidence="5">1.6.1.1</ecNumber>
    </recommendedName>
    <alternativeName>
        <fullName evidence="12">NAD(P)(+) transhydrogenase [B-specific]</fullName>
    </alternativeName>
</protein>
<dbReference type="NCBIfam" id="NF003585">
    <property type="entry name" value="PRK05249.1"/>
    <property type="match status" value="1"/>
</dbReference>
<dbReference type="EC" id="1.6.1.1" evidence="5"/>
<evidence type="ECO:0000256" key="2">
    <source>
        <dbReference type="ARBA" id="ARBA00002842"/>
    </source>
</evidence>
<dbReference type="Gene3D" id="3.30.390.30">
    <property type="match status" value="1"/>
</dbReference>
<evidence type="ECO:0000259" key="14">
    <source>
        <dbReference type="Pfam" id="PF07992"/>
    </source>
</evidence>
<dbReference type="PRINTS" id="PR00368">
    <property type="entry name" value="FADPNR"/>
</dbReference>
<reference evidence="16" key="1">
    <citation type="journal article" date="2019" name="Int. J. Syst. Evol. Microbiol.">
        <title>The Global Catalogue of Microorganisms (GCM) 10K type strain sequencing project: providing services to taxonomists for standard genome sequencing and annotation.</title>
        <authorList>
            <consortium name="The Broad Institute Genomics Platform"/>
            <consortium name="The Broad Institute Genome Sequencing Center for Infectious Disease"/>
            <person name="Wu L."/>
            <person name="Ma J."/>
        </authorList>
    </citation>
    <scope>NUCLEOTIDE SEQUENCE [LARGE SCALE GENOMIC DNA]</scope>
    <source>
        <strain evidence="16">ZS-22-S1</strain>
    </source>
</reference>
<evidence type="ECO:0000256" key="3">
    <source>
        <dbReference type="ARBA" id="ARBA00004496"/>
    </source>
</evidence>
<gene>
    <name evidence="15" type="primary">sthA</name>
    <name evidence="15" type="ORF">ACFPCV_22270</name>
</gene>
<keyword evidence="9" id="KW-0521">NADP</keyword>
<keyword evidence="7" id="KW-0285">Flavoprotein</keyword>
<comment type="similarity">
    <text evidence="4">Belongs to the class-I pyridine nucleotide-disulfide oxidoreductase family.</text>
</comment>
<dbReference type="EMBL" id="JBHSIS010000010">
    <property type="protein sequence ID" value="MFC4856238.1"/>
    <property type="molecule type" value="Genomic_DNA"/>
</dbReference>
<evidence type="ECO:0000256" key="9">
    <source>
        <dbReference type="ARBA" id="ARBA00022857"/>
    </source>
</evidence>
<dbReference type="Proteomes" id="UP001595859">
    <property type="component" value="Unassembled WGS sequence"/>
</dbReference>
<evidence type="ECO:0000313" key="15">
    <source>
        <dbReference type="EMBL" id="MFC4856238.1"/>
    </source>
</evidence>
<evidence type="ECO:0000313" key="16">
    <source>
        <dbReference type="Proteomes" id="UP001595859"/>
    </source>
</evidence>
<keyword evidence="10 15" id="KW-0560">Oxidoreductase</keyword>
<comment type="function">
    <text evidence="2">Conversion of NADPH, generated by peripheral catabolic pathways, to NADH, which can enter the respiratory chain for energy generation.</text>
</comment>
<evidence type="ECO:0000256" key="10">
    <source>
        <dbReference type="ARBA" id="ARBA00023002"/>
    </source>
</evidence>
<keyword evidence="16" id="KW-1185">Reference proteome</keyword>
<dbReference type="Pfam" id="PF07992">
    <property type="entry name" value="Pyr_redox_2"/>
    <property type="match status" value="1"/>
</dbReference>
<feature type="domain" description="Pyridine nucleotide-disulphide oxidoreductase dimerisation" evidence="13">
    <location>
        <begin position="344"/>
        <end position="451"/>
    </location>
</feature>
<dbReference type="InterPro" id="IPR001100">
    <property type="entry name" value="Pyr_nuc-diS_OxRdtase"/>
</dbReference>
<dbReference type="Pfam" id="PF02852">
    <property type="entry name" value="Pyr_redox_dim"/>
    <property type="match status" value="1"/>
</dbReference>